<dbReference type="AlphaFoldDB" id="A0A8S0XL35"/>
<sequence length="283" mass="30600">MARYCGENVAFTLDLHDVPSKLTQLKEAEDFRPRISFAYDDENDVSRAQTALLPPFHGSCRVLKNVSTIDFDTFSVSVAEVEDEKGFFMHPQLLQHGDLPTVTGILDGNPSTTDHKIAEEPNMKGHLAMAESSQLLLRSVVNVNSPSSSKQYERKIAPGCKAGVDREIVLELKSCLHCSGYGRAGKMKAADRRAKSNFDPLTAVLGHPLTAIDVGLSTSIGTEAGLTSQEQPILLDVVALVKLLGSLNDIAVLAARQAVCLAFLVSWYLFRSAMVGLVLSGVS</sequence>
<comment type="caution">
    <text evidence="1">The sequence shown here is derived from an EMBL/GenBank/DDBJ whole genome shotgun (WGS) entry which is preliminary data.</text>
</comment>
<evidence type="ECO:0000313" key="2">
    <source>
        <dbReference type="Proteomes" id="UP000467700"/>
    </source>
</evidence>
<evidence type="ECO:0000313" key="1">
    <source>
        <dbReference type="EMBL" id="CAA7265283.1"/>
    </source>
</evidence>
<organism evidence="1 2">
    <name type="scientific">Cyclocybe aegerita</name>
    <name type="common">Black poplar mushroom</name>
    <name type="synonym">Agrocybe aegerita</name>
    <dbReference type="NCBI Taxonomy" id="1973307"/>
    <lineage>
        <taxon>Eukaryota</taxon>
        <taxon>Fungi</taxon>
        <taxon>Dikarya</taxon>
        <taxon>Basidiomycota</taxon>
        <taxon>Agaricomycotina</taxon>
        <taxon>Agaricomycetes</taxon>
        <taxon>Agaricomycetidae</taxon>
        <taxon>Agaricales</taxon>
        <taxon>Agaricineae</taxon>
        <taxon>Bolbitiaceae</taxon>
        <taxon>Cyclocybe</taxon>
    </lineage>
</organism>
<reference evidence="1 2" key="1">
    <citation type="submission" date="2020-01" db="EMBL/GenBank/DDBJ databases">
        <authorList>
            <person name="Gupta K D."/>
        </authorList>
    </citation>
    <scope>NUCLEOTIDE SEQUENCE [LARGE SCALE GENOMIC DNA]</scope>
</reference>
<keyword evidence="2" id="KW-1185">Reference proteome</keyword>
<dbReference type="Proteomes" id="UP000467700">
    <property type="component" value="Unassembled WGS sequence"/>
</dbReference>
<accession>A0A8S0XL35</accession>
<dbReference type="EMBL" id="CACVBS010000048">
    <property type="protein sequence ID" value="CAA7265283.1"/>
    <property type="molecule type" value="Genomic_DNA"/>
</dbReference>
<gene>
    <name evidence="1" type="ORF">AAE3_LOCUS7506</name>
</gene>
<name>A0A8S0XL35_CYCAE</name>
<dbReference type="OrthoDB" id="10547385at2759"/>
<proteinExistence type="predicted"/>
<protein>
    <submittedName>
        <fullName evidence="1">Uncharacterized protein</fullName>
    </submittedName>
</protein>